<dbReference type="RefSeq" id="WP_220582877.1">
    <property type="nucleotide sequence ID" value="NZ_RKLT01000052.1"/>
</dbReference>
<evidence type="ECO:0000256" key="1">
    <source>
        <dbReference type="SAM" id="Phobius"/>
    </source>
</evidence>
<accession>A0AAW4PLN6</accession>
<keyword evidence="3" id="KW-1185">Reference proteome</keyword>
<protein>
    <submittedName>
        <fullName evidence="2">Uncharacterized protein</fullName>
    </submittedName>
</protein>
<evidence type="ECO:0000313" key="3">
    <source>
        <dbReference type="Proteomes" id="UP001430455"/>
    </source>
</evidence>
<sequence>MNTKLLAGSILTGLSLIGAILNAWARHFFFTMFYIARGESLEGAGSFDPGPYGVAPESTQIFLGIRLLLWLLVCFGIALLVWGVLEETRSAE</sequence>
<reference evidence="2 3" key="1">
    <citation type="submission" date="2021-06" db="EMBL/GenBank/DDBJ databases">
        <title>Halomicroarcula sp. a new haloarchaeum isolated from saline soil.</title>
        <authorList>
            <person name="Duran-Viseras A."/>
            <person name="Sanchez-Porro C."/>
            <person name="Ventosa A."/>
        </authorList>
    </citation>
    <scope>NUCLEOTIDE SEQUENCE [LARGE SCALE GENOMIC DNA]</scope>
    <source>
        <strain evidence="2 3">F27</strain>
    </source>
</reference>
<feature type="transmembrane region" description="Helical" evidence="1">
    <location>
        <begin position="61"/>
        <end position="85"/>
    </location>
</feature>
<keyword evidence="1" id="KW-0472">Membrane</keyword>
<dbReference type="EMBL" id="RKLT01000052">
    <property type="protein sequence ID" value="MBX0298301.1"/>
    <property type="molecule type" value="Genomic_DNA"/>
</dbReference>
<dbReference type="Proteomes" id="UP001430455">
    <property type="component" value="Unassembled WGS sequence"/>
</dbReference>
<comment type="caution">
    <text evidence="2">The sequence shown here is derived from an EMBL/GenBank/DDBJ whole genome shotgun (WGS) entry which is preliminary data.</text>
</comment>
<gene>
    <name evidence="2" type="ORF">EGH23_25930</name>
</gene>
<proteinExistence type="predicted"/>
<name>A0AAW4PLN6_9EURY</name>
<keyword evidence="1" id="KW-1133">Transmembrane helix</keyword>
<dbReference type="AlphaFoldDB" id="A0AAW4PLN6"/>
<evidence type="ECO:0000313" key="2">
    <source>
        <dbReference type="EMBL" id="MBX0298301.1"/>
    </source>
</evidence>
<keyword evidence="1" id="KW-0812">Transmembrane</keyword>
<organism evidence="2 3">
    <name type="scientific">Haloarcula nitratireducens</name>
    <dbReference type="NCBI Taxonomy" id="2487749"/>
    <lineage>
        <taxon>Archaea</taxon>
        <taxon>Methanobacteriati</taxon>
        <taxon>Methanobacteriota</taxon>
        <taxon>Stenosarchaea group</taxon>
        <taxon>Halobacteria</taxon>
        <taxon>Halobacteriales</taxon>
        <taxon>Haloarculaceae</taxon>
        <taxon>Haloarcula</taxon>
    </lineage>
</organism>